<evidence type="ECO:0000256" key="1">
    <source>
        <dbReference type="SAM" id="MobiDB-lite"/>
    </source>
</evidence>
<feature type="signal peptide" evidence="2">
    <location>
        <begin position="1"/>
        <end position="24"/>
    </location>
</feature>
<evidence type="ECO:0000256" key="2">
    <source>
        <dbReference type="SAM" id="SignalP"/>
    </source>
</evidence>
<evidence type="ECO:0008006" key="5">
    <source>
        <dbReference type="Google" id="ProtNLM"/>
    </source>
</evidence>
<dbReference type="Proteomes" id="UP000199603">
    <property type="component" value="Unassembled WGS sequence"/>
</dbReference>
<evidence type="ECO:0000313" key="4">
    <source>
        <dbReference type="Proteomes" id="UP000199603"/>
    </source>
</evidence>
<feature type="chain" id="PRO_5011695254" description="Type IV pilus biogenesis" evidence="2">
    <location>
        <begin position="25"/>
        <end position="159"/>
    </location>
</feature>
<organism evidence="3 4">
    <name type="scientific">Aquimonas voraii</name>
    <dbReference type="NCBI Taxonomy" id="265719"/>
    <lineage>
        <taxon>Bacteria</taxon>
        <taxon>Pseudomonadati</taxon>
        <taxon>Pseudomonadota</taxon>
        <taxon>Gammaproteobacteria</taxon>
        <taxon>Lysobacterales</taxon>
        <taxon>Lysobacteraceae</taxon>
        <taxon>Aquimonas</taxon>
    </lineage>
</organism>
<feature type="region of interest" description="Disordered" evidence="1">
    <location>
        <begin position="53"/>
        <end position="81"/>
    </location>
</feature>
<reference evidence="3 4" key="1">
    <citation type="submission" date="2016-10" db="EMBL/GenBank/DDBJ databases">
        <authorList>
            <person name="de Groot N.N."/>
        </authorList>
    </citation>
    <scope>NUCLEOTIDE SEQUENCE [LARGE SCALE GENOMIC DNA]</scope>
    <source>
        <strain evidence="3 4">DSM 16957</strain>
    </source>
</reference>
<gene>
    <name evidence="3" type="ORF">SAMN04488509_11359</name>
</gene>
<dbReference type="EMBL" id="FNAG01000013">
    <property type="protein sequence ID" value="SDE00476.1"/>
    <property type="molecule type" value="Genomic_DNA"/>
</dbReference>
<keyword evidence="2" id="KW-0732">Signal</keyword>
<protein>
    <recommendedName>
        <fullName evidence="5">Type IV pilus biogenesis</fullName>
    </recommendedName>
</protein>
<evidence type="ECO:0000313" key="3">
    <source>
        <dbReference type="EMBL" id="SDE00476.1"/>
    </source>
</evidence>
<sequence>MHRMQWAWKVGLLGALVWSGEACAAGHPCAEFTEPGARLACYDRAFPPVTADLSSGQGLTEARPEQDFGLSERQVELSKPEAERASQVDRIEAVVAAVRSLKGGQREVVLENGQIWRVTEGGVRGPLRSGDIVNIRRTFAGGYLLSKPGGTGLRVRRLR</sequence>
<keyword evidence="4" id="KW-1185">Reference proteome</keyword>
<dbReference type="AlphaFoldDB" id="A0A1G6ZFJ3"/>
<name>A0A1G6ZFJ3_9GAMM</name>
<proteinExistence type="predicted"/>
<accession>A0A1G6ZFJ3</accession>